<protein>
    <submittedName>
        <fullName evidence="1">Uncharacterized protein</fullName>
    </submittedName>
</protein>
<dbReference type="RefSeq" id="WP_145271505.1">
    <property type="nucleotide sequence ID" value="NZ_CP036426.1"/>
</dbReference>
<dbReference type="AlphaFoldDB" id="A0A518H4I1"/>
<dbReference type="Proteomes" id="UP000317835">
    <property type="component" value="Chromosome"/>
</dbReference>
<sequence>MPPTAPVGRPISLRTAPVGRPISLRFASPRPVPLADLCDEARRLAHRRCRAEAAVRRLRAHPAHERLGRLAAHSDRLLVGFHRSLDRIVAADGFDEALEIFRDYRATLVQADGPSDASGMTKDP</sequence>
<evidence type="ECO:0000313" key="1">
    <source>
        <dbReference type="EMBL" id="QDV35738.1"/>
    </source>
</evidence>
<dbReference type="KEGG" id="tpla:ElP_36440"/>
<name>A0A518H4I1_9BACT</name>
<gene>
    <name evidence="1" type="ORF">ElP_36440</name>
</gene>
<dbReference type="EMBL" id="CP036426">
    <property type="protein sequence ID" value="QDV35738.1"/>
    <property type="molecule type" value="Genomic_DNA"/>
</dbReference>
<reference evidence="1 2" key="1">
    <citation type="submission" date="2019-02" db="EMBL/GenBank/DDBJ databases">
        <title>Deep-cultivation of Planctomycetes and their phenomic and genomic characterization uncovers novel biology.</title>
        <authorList>
            <person name="Wiegand S."/>
            <person name="Jogler M."/>
            <person name="Boedeker C."/>
            <person name="Pinto D."/>
            <person name="Vollmers J."/>
            <person name="Rivas-Marin E."/>
            <person name="Kohn T."/>
            <person name="Peeters S.H."/>
            <person name="Heuer A."/>
            <person name="Rast P."/>
            <person name="Oberbeckmann S."/>
            <person name="Bunk B."/>
            <person name="Jeske O."/>
            <person name="Meyerdierks A."/>
            <person name="Storesund J.E."/>
            <person name="Kallscheuer N."/>
            <person name="Luecker S."/>
            <person name="Lage O.M."/>
            <person name="Pohl T."/>
            <person name="Merkel B.J."/>
            <person name="Hornburger P."/>
            <person name="Mueller R.-W."/>
            <person name="Bruemmer F."/>
            <person name="Labrenz M."/>
            <person name="Spormann A.M."/>
            <person name="Op den Camp H."/>
            <person name="Overmann J."/>
            <person name="Amann R."/>
            <person name="Jetten M.S.M."/>
            <person name="Mascher T."/>
            <person name="Medema M.H."/>
            <person name="Devos D.P."/>
            <person name="Kaster A.-K."/>
            <person name="Ovreas L."/>
            <person name="Rohde M."/>
            <person name="Galperin M.Y."/>
            <person name="Jogler C."/>
        </authorList>
    </citation>
    <scope>NUCLEOTIDE SEQUENCE [LARGE SCALE GENOMIC DNA]</scope>
    <source>
        <strain evidence="1 2">ElP</strain>
    </source>
</reference>
<proteinExistence type="predicted"/>
<evidence type="ECO:0000313" key="2">
    <source>
        <dbReference type="Proteomes" id="UP000317835"/>
    </source>
</evidence>
<keyword evidence="2" id="KW-1185">Reference proteome</keyword>
<organism evidence="1 2">
    <name type="scientific">Tautonia plasticadhaerens</name>
    <dbReference type="NCBI Taxonomy" id="2527974"/>
    <lineage>
        <taxon>Bacteria</taxon>
        <taxon>Pseudomonadati</taxon>
        <taxon>Planctomycetota</taxon>
        <taxon>Planctomycetia</taxon>
        <taxon>Isosphaerales</taxon>
        <taxon>Isosphaeraceae</taxon>
        <taxon>Tautonia</taxon>
    </lineage>
</organism>
<accession>A0A518H4I1</accession>